<dbReference type="EMBL" id="JBFOLJ010000014">
    <property type="protein sequence ID" value="KAL2477691.1"/>
    <property type="molecule type" value="Genomic_DNA"/>
</dbReference>
<organism evidence="2 3">
    <name type="scientific">Forsythia ovata</name>
    <dbReference type="NCBI Taxonomy" id="205694"/>
    <lineage>
        <taxon>Eukaryota</taxon>
        <taxon>Viridiplantae</taxon>
        <taxon>Streptophyta</taxon>
        <taxon>Embryophyta</taxon>
        <taxon>Tracheophyta</taxon>
        <taxon>Spermatophyta</taxon>
        <taxon>Magnoliopsida</taxon>
        <taxon>eudicotyledons</taxon>
        <taxon>Gunneridae</taxon>
        <taxon>Pentapetalae</taxon>
        <taxon>asterids</taxon>
        <taxon>lamiids</taxon>
        <taxon>Lamiales</taxon>
        <taxon>Oleaceae</taxon>
        <taxon>Forsythieae</taxon>
        <taxon>Forsythia</taxon>
    </lineage>
</organism>
<sequence length="133" mass="14448">MSDKERPSGGGGGGKDGEGGGGPTEKIDLKERKCESCGRKGKMVSLFRFGKGKKLLQERRKHRGSSVNSGRWAKRGGGGCFFCLKQPRAMESSGESPTSDTTSAEIDYDVLKVLIEKNDFYSKDCNPHLDRDG</sequence>
<proteinExistence type="predicted"/>
<name>A0ABD1QNU7_9LAMI</name>
<evidence type="ECO:0000313" key="2">
    <source>
        <dbReference type="EMBL" id="KAL2477691.1"/>
    </source>
</evidence>
<comment type="caution">
    <text evidence="2">The sequence shown here is derived from an EMBL/GenBank/DDBJ whole genome shotgun (WGS) entry which is preliminary data.</text>
</comment>
<reference evidence="3" key="1">
    <citation type="submission" date="2024-07" db="EMBL/GenBank/DDBJ databases">
        <title>Two chromosome-level genome assemblies of Korean endemic species Abeliophyllum distichum and Forsythia ovata (Oleaceae).</title>
        <authorList>
            <person name="Jang H."/>
        </authorList>
    </citation>
    <scope>NUCLEOTIDE SEQUENCE [LARGE SCALE GENOMIC DNA]</scope>
</reference>
<keyword evidence="3" id="KW-1185">Reference proteome</keyword>
<dbReference type="Proteomes" id="UP001604277">
    <property type="component" value="Unassembled WGS sequence"/>
</dbReference>
<protein>
    <submittedName>
        <fullName evidence="2">Uncharacterized protein</fullName>
    </submittedName>
</protein>
<dbReference type="PANTHER" id="PTHR35123">
    <property type="entry name" value="OS07G0633900 PROTEIN-RELATED"/>
    <property type="match status" value="1"/>
</dbReference>
<feature type="region of interest" description="Disordered" evidence="1">
    <location>
        <begin position="1"/>
        <end position="31"/>
    </location>
</feature>
<gene>
    <name evidence="2" type="ORF">Fot_46705</name>
</gene>
<accession>A0ABD1QNU7</accession>
<evidence type="ECO:0000313" key="3">
    <source>
        <dbReference type="Proteomes" id="UP001604277"/>
    </source>
</evidence>
<dbReference type="PANTHER" id="PTHR35123:SF2">
    <property type="entry name" value="UBIQUITIN CARBOXYL-TERMINAL HYDROLASE-LIKE PROTEIN"/>
    <property type="match status" value="1"/>
</dbReference>
<feature type="compositionally biased region" description="Gly residues" evidence="1">
    <location>
        <begin position="8"/>
        <end position="23"/>
    </location>
</feature>
<dbReference type="AlphaFoldDB" id="A0ABD1QNU7"/>
<evidence type="ECO:0000256" key="1">
    <source>
        <dbReference type="SAM" id="MobiDB-lite"/>
    </source>
</evidence>